<dbReference type="PROSITE" id="PS50022">
    <property type="entry name" value="FA58C_3"/>
    <property type="match status" value="1"/>
</dbReference>
<evidence type="ECO:0000313" key="3">
    <source>
        <dbReference type="Proteomes" id="UP000003688"/>
    </source>
</evidence>
<evidence type="ECO:0000313" key="2">
    <source>
        <dbReference type="EMBL" id="EEF59705.1"/>
    </source>
</evidence>
<keyword evidence="3" id="KW-1185">Reference proteome</keyword>
<sequence precursor="true">MIRMQANSHTQTAMHSISWLCLSLSSVLLFGSIASAEDLVPLKPKLPMAKFVGTPKETPPGTTAGAIDDKPQAPLMIPKDAVNIAPGKSITTSDTNSSPAVLKKIVDGNKEATDDAVILLRKGRQWIQFDLGAPQEVFAIVVWHAHDVPKVYHDVVAQIADDAAFTKNVRTIFNNDTDNSSGLGVGTDREYFETNSGRTFDAKGEKAQFVRLYSKGNTDSSLNEYTEVEIYGRPVK</sequence>
<dbReference type="EMBL" id="ABOX02000024">
    <property type="protein sequence ID" value="EEF59705.1"/>
    <property type="molecule type" value="Genomic_DNA"/>
</dbReference>
<gene>
    <name evidence="2" type="ORF">Cflav_PD2526</name>
</gene>
<organism evidence="2 3">
    <name type="scientific">Pedosphaera parvula (strain Ellin514)</name>
    <dbReference type="NCBI Taxonomy" id="320771"/>
    <lineage>
        <taxon>Bacteria</taxon>
        <taxon>Pseudomonadati</taxon>
        <taxon>Verrucomicrobiota</taxon>
        <taxon>Pedosphaerae</taxon>
        <taxon>Pedosphaerales</taxon>
        <taxon>Pedosphaeraceae</taxon>
        <taxon>Pedosphaera</taxon>
    </lineage>
</organism>
<evidence type="ECO:0000259" key="1">
    <source>
        <dbReference type="PROSITE" id="PS50022"/>
    </source>
</evidence>
<accession>B9XK67</accession>
<dbReference type="InterPro" id="IPR000421">
    <property type="entry name" value="FA58C"/>
</dbReference>
<dbReference type="SUPFAM" id="SSF49785">
    <property type="entry name" value="Galactose-binding domain-like"/>
    <property type="match status" value="1"/>
</dbReference>
<dbReference type="InterPro" id="IPR008979">
    <property type="entry name" value="Galactose-bd-like_sf"/>
</dbReference>
<proteinExistence type="predicted"/>
<comment type="caution">
    <text evidence="2">The sequence shown here is derived from an EMBL/GenBank/DDBJ whole genome shotgun (WGS) entry which is preliminary data.</text>
</comment>
<dbReference type="Gene3D" id="2.60.120.260">
    <property type="entry name" value="Galactose-binding domain-like"/>
    <property type="match status" value="1"/>
</dbReference>
<protein>
    <submittedName>
        <fullName evidence="2">Coagulation factor 5/8 type domain protein</fullName>
    </submittedName>
</protein>
<dbReference type="AlphaFoldDB" id="B9XK67"/>
<dbReference type="Proteomes" id="UP000003688">
    <property type="component" value="Unassembled WGS sequence"/>
</dbReference>
<reference evidence="2 3" key="1">
    <citation type="journal article" date="2011" name="J. Bacteriol.">
        <title>Genome sequence of 'Pedosphaera parvula' Ellin514, an aerobic Verrucomicrobial isolate from pasture soil.</title>
        <authorList>
            <person name="Kant R."/>
            <person name="van Passel M.W."/>
            <person name="Sangwan P."/>
            <person name="Palva A."/>
            <person name="Lucas S."/>
            <person name="Copeland A."/>
            <person name="Lapidus A."/>
            <person name="Glavina Del Rio T."/>
            <person name="Dalin E."/>
            <person name="Tice H."/>
            <person name="Bruce D."/>
            <person name="Goodwin L."/>
            <person name="Pitluck S."/>
            <person name="Chertkov O."/>
            <person name="Larimer F.W."/>
            <person name="Land M.L."/>
            <person name="Hauser L."/>
            <person name="Brettin T.S."/>
            <person name="Detter J.C."/>
            <person name="Han S."/>
            <person name="de Vos W.M."/>
            <person name="Janssen P.H."/>
            <person name="Smidt H."/>
        </authorList>
    </citation>
    <scope>NUCLEOTIDE SEQUENCE [LARGE SCALE GENOMIC DNA]</scope>
    <source>
        <strain evidence="2 3">Ellin514</strain>
    </source>
</reference>
<feature type="domain" description="F5/8 type C" evidence="1">
    <location>
        <begin position="70"/>
        <end position="233"/>
    </location>
</feature>
<name>B9XK67_PEDPL</name>
<dbReference type="STRING" id="320771.Cflav_PD2526"/>